<keyword evidence="2 10" id="KW-0436">Ligase</keyword>
<evidence type="ECO:0000256" key="4">
    <source>
        <dbReference type="ARBA" id="ARBA00022741"/>
    </source>
</evidence>
<dbReference type="CDD" id="cd01995">
    <property type="entry name" value="QueC-like"/>
    <property type="match status" value="1"/>
</dbReference>
<sequence length="229" mass="24777">MIKKRALVLVSGGLDSATVMAIAKQRGFELFSLSFDYGQRHRSELVAAEELTAQMGVVEHRVAVIDLAAIGGSALTDSSLTVPEDSSISSDTSDIPVTYVPARNTIFLSYALALAEVQNINNIFIGVNAVDYSGYPDCRPEYIEAFEKMANLATRTAVEGQWLKIHTPLIKMSKSEIISVGVKLGVDYSRTVSCYQADSQGLACGRCDSCHLRKQGFIAASIADPTLYQ</sequence>
<comment type="similarity">
    <text evidence="7">Belongs to the QueC family.</text>
</comment>
<dbReference type="Gene3D" id="3.40.50.620">
    <property type="entry name" value="HUPs"/>
    <property type="match status" value="1"/>
</dbReference>
<dbReference type="EMBL" id="UOFL01000047">
    <property type="protein sequence ID" value="VAW73648.1"/>
    <property type="molecule type" value="Genomic_DNA"/>
</dbReference>
<gene>
    <name evidence="10" type="ORF">MNBD_GAMMA12-2543</name>
</gene>
<dbReference type="NCBIfam" id="TIGR00364">
    <property type="entry name" value="7-cyano-7-deazaguanine synthase QueC"/>
    <property type="match status" value="1"/>
</dbReference>
<dbReference type="InterPro" id="IPR018317">
    <property type="entry name" value="QueC"/>
</dbReference>
<comment type="catalytic activity">
    <reaction evidence="9">
        <text>7-carboxy-7-carbaguanine + NH4(+) + 2 ATP = 7-cyano-7-carbaguanine + 2 AMP + 2 diphosphate + 2 H(+)</text>
        <dbReference type="Rhea" id="RHEA:27982"/>
        <dbReference type="ChEBI" id="CHEBI:15378"/>
        <dbReference type="ChEBI" id="CHEBI:28938"/>
        <dbReference type="ChEBI" id="CHEBI:30616"/>
        <dbReference type="ChEBI" id="CHEBI:33019"/>
        <dbReference type="ChEBI" id="CHEBI:45075"/>
        <dbReference type="ChEBI" id="CHEBI:61036"/>
        <dbReference type="ChEBI" id="CHEBI:456215"/>
        <dbReference type="EC" id="6.3.4.20"/>
    </reaction>
</comment>
<evidence type="ECO:0000256" key="9">
    <source>
        <dbReference type="ARBA" id="ARBA00047890"/>
    </source>
</evidence>
<evidence type="ECO:0000256" key="5">
    <source>
        <dbReference type="ARBA" id="ARBA00022833"/>
    </source>
</evidence>
<evidence type="ECO:0000313" key="10">
    <source>
        <dbReference type="EMBL" id="VAW73648.1"/>
    </source>
</evidence>
<keyword evidence="6" id="KW-0067">ATP-binding</keyword>
<evidence type="ECO:0000256" key="1">
    <source>
        <dbReference type="ARBA" id="ARBA00005061"/>
    </source>
</evidence>
<evidence type="ECO:0000256" key="8">
    <source>
        <dbReference type="ARBA" id="ARBA00039149"/>
    </source>
</evidence>
<dbReference type="InterPro" id="IPR014729">
    <property type="entry name" value="Rossmann-like_a/b/a_fold"/>
</dbReference>
<organism evidence="10">
    <name type="scientific">hydrothermal vent metagenome</name>
    <dbReference type="NCBI Taxonomy" id="652676"/>
    <lineage>
        <taxon>unclassified sequences</taxon>
        <taxon>metagenomes</taxon>
        <taxon>ecological metagenomes</taxon>
    </lineage>
</organism>
<evidence type="ECO:0000256" key="6">
    <source>
        <dbReference type="ARBA" id="ARBA00022840"/>
    </source>
</evidence>
<reference evidence="10" key="1">
    <citation type="submission" date="2018-06" db="EMBL/GenBank/DDBJ databases">
        <authorList>
            <person name="Zhirakovskaya E."/>
        </authorList>
    </citation>
    <scope>NUCLEOTIDE SEQUENCE</scope>
</reference>
<name>A0A3B0XZ44_9ZZZZ</name>
<dbReference type="PANTHER" id="PTHR42914:SF1">
    <property type="entry name" value="7-CYANO-7-DEAZAGUANINE SYNTHASE"/>
    <property type="match status" value="1"/>
</dbReference>
<evidence type="ECO:0000256" key="3">
    <source>
        <dbReference type="ARBA" id="ARBA00022723"/>
    </source>
</evidence>
<dbReference type="PIRSF" id="PIRSF006293">
    <property type="entry name" value="ExsB"/>
    <property type="match status" value="1"/>
</dbReference>
<dbReference type="GO" id="GO:0046872">
    <property type="term" value="F:metal ion binding"/>
    <property type="evidence" value="ECO:0007669"/>
    <property type="project" value="UniProtKB-KW"/>
</dbReference>
<dbReference type="EC" id="6.3.4.20" evidence="8"/>
<protein>
    <recommendedName>
        <fullName evidence="8">7-cyano-7-deazaguanine synthase</fullName>
        <ecNumber evidence="8">6.3.4.20</ecNumber>
    </recommendedName>
</protein>
<keyword evidence="5" id="KW-0862">Zinc</keyword>
<dbReference type="SUPFAM" id="SSF52402">
    <property type="entry name" value="Adenine nucleotide alpha hydrolases-like"/>
    <property type="match status" value="1"/>
</dbReference>
<keyword evidence="3" id="KW-0479">Metal-binding</keyword>
<dbReference type="PANTHER" id="PTHR42914">
    <property type="entry name" value="7-CYANO-7-DEAZAGUANINE SYNTHASE"/>
    <property type="match status" value="1"/>
</dbReference>
<dbReference type="GO" id="GO:0005524">
    <property type="term" value="F:ATP binding"/>
    <property type="evidence" value="ECO:0007669"/>
    <property type="project" value="UniProtKB-KW"/>
</dbReference>
<dbReference type="GO" id="GO:0016874">
    <property type="term" value="F:ligase activity"/>
    <property type="evidence" value="ECO:0007669"/>
    <property type="project" value="UniProtKB-KW"/>
</dbReference>
<proteinExistence type="inferred from homology"/>
<comment type="pathway">
    <text evidence="1">Purine metabolism; 7-cyano-7-deazaguanine biosynthesis.</text>
</comment>
<evidence type="ECO:0000256" key="2">
    <source>
        <dbReference type="ARBA" id="ARBA00022598"/>
    </source>
</evidence>
<keyword evidence="4" id="KW-0547">Nucleotide-binding</keyword>
<dbReference type="HAMAP" id="MF_01633">
    <property type="entry name" value="QueC"/>
    <property type="match status" value="1"/>
</dbReference>
<evidence type="ECO:0000256" key="7">
    <source>
        <dbReference type="ARBA" id="ARBA00037993"/>
    </source>
</evidence>
<dbReference type="AlphaFoldDB" id="A0A3B0XZ44"/>
<accession>A0A3B0XZ44</accession>
<dbReference type="Pfam" id="PF06508">
    <property type="entry name" value="QueC"/>
    <property type="match status" value="1"/>
</dbReference>